<keyword evidence="3" id="KW-1185">Reference proteome</keyword>
<dbReference type="Proteomes" id="UP001499909">
    <property type="component" value="Unassembled WGS sequence"/>
</dbReference>
<proteinExistence type="predicted"/>
<protein>
    <recommendedName>
        <fullName evidence="1">Helix-turn-helix domain-containing protein</fullName>
    </recommendedName>
</protein>
<evidence type="ECO:0000313" key="2">
    <source>
        <dbReference type="EMBL" id="GAA3953775.1"/>
    </source>
</evidence>
<organism evidence="2 3">
    <name type="scientific">Hymenobacter algoricola</name>
    <dbReference type="NCBI Taxonomy" id="486267"/>
    <lineage>
        <taxon>Bacteria</taxon>
        <taxon>Pseudomonadati</taxon>
        <taxon>Bacteroidota</taxon>
        <taxon>Cytophagia</taxon>
        <taxon>Cytophagales</taxon>
        <taxon>Hymenobacteraceae</taxon>
        <taxon>Hymenobacter</taxon>
    </lineage>
</organism>
<gene>
    <name evidence="2" type="ORF">GCM10022406_39340</name>
</gene>
<dbReference type="EMBL" id="BAABDH010000112">
    <property type="protein sequence ID" value="GAA3953775.1"/>
    <property type="molecule type" value="Genomic_DNA"/>
</dbReference>
<reference evidence="3" key="1">
    <citation type="journal article" date="2019" name="Int. J. Syst. Evol. Microbiol.">
        <title>The Global Catalogue of Microorganisms (GCM) 10K type strain sequencing project: providing services to taxonomists for standard genome sequencing and annotation.</title>
        <authorList>
            <consortium name="The Broad Institute Genomics Platform"/>
            <consortium name="The Broad Institute Genome Sequencing Center for Infectious Disease"/>
            <person name="Wu L."/>
            <person name="Ma J."/>
        </authorList>
    </citation>
    <scope>NUCLEOTIDE SEQUENCE [LARGE SCALE GENOMIC DNA]</scope>
    <source>
        <strain evidence="3">JCM 17214</strain>
    </source>
</reference>
<dbReference type="InterPro" id="IPR041657">
    <property type="entry name" value="HTH_17"/>
</dbReference>
<dbReference type="RefSeq" id="WP_345117665.1">
    <property type="nucleotide sequence ID" value="NZ_BAABDH010000112.1"/>
</dbReference>
<evidence type="ECO:0000313" key="3">
    <source>
        <dbReference type="Proteomes" id="UP001499909"/>
    </source>
</evidence>
<comment type="caution">
    <text evidence="2">The sequence shown here is derived from an EMBL/GenBank/DDBJ whole genome shotgun (WGS) entry which is preliminary data.</text>
</comment>
<dbReference type="Pfam" id="PF12728">
    <property type="entry name" value="HTH_17"/>
    <property type="match status" value="1"/>
</dbReference>
<feature type="domain" description="Helix-turn-helix" evidence="1">
    <location>
        <begin position="36"/>
        <end position="72"/>
    </location>
</feature>
<name>A0ABP7NTP2_9BACT</name>
<sequence>MDANQLATKGDLDALLSQIQQLLPAPAAAPASSDEYLTPEEVAKATRFSVRTVKKWIHEGKFGLNGKRVYLFALEFSPGLQRIPKAALLAYGQSMGFTVNDLKNKPQMSVAA</sequence>
<accession>A0ABP7NTP2</accession>
<evidence type="ECO:0000259" key="1">
    <source>
        <dbReference type="Pfam" id="PF12728"/>
    </source>
</evidence>